<dbReference type="Proteomes" id="UP000694925">
    <property type="component" value="Unplaced"/>
</dbReference>
<protein>
    <submittedName>
        <fullName evidence="2">Uncharacterized protein LOC113464763</fullName>
    </submittedName>
</protein>
<organism evidence="1 2">
    <name type="scientific">Ceratina calcarata</name>
    <dbReference type="NCBI Taxonomy" id="156304"/>
    <lineage>
        <taxon>Eukaryota</taxon>
        <taxon>Metazoa</taxon>
        <taxon>Ecdysozoa</taxon>
        <taxon>Arthropoda</taxon>
        <taxon>Hexapoda</taxon>
        <taxon>Insecta</taxon>
        <taxon>Pterygota</taxon>
        <taxon>Neoptera</taxon>
        <taxon>Endopterygota</taxon>
        <taxon>Hymenoptera</taxon>
        <taxon>Apocrita</taxon>
        <taxon>Aculeata</taxon>
        <taxon>Apoidea</taxon>
        <taxon>Anthophila</taxon>
        <taxon>Apidae</taxon>
        <taxon>Ceratina</taxon>
        <taxon>Zadontomerus</taxon>
    </lineage>
</organism>
<accession>A0AAJ7S7D4</accession>
<sequence>MNLLLFNVLSQFLEKIDAERIKTFVMKETEQPQTEMTSQIAAFTGPVRQNEIPEEANPVKIDDHDYRNKDVIERNGFNYICGYLISKCRKKHSCEVCEVFANDKENLDPDNLYTSFRTYKPTEDNEYGGLCLPNSAFMAYISKLYDIFFNYLNEHMLDSNLLQTIIVMLKSVPCPQPCTNFPLSYLLALCARVRLYFTLKFVNRSFKTQETDKKIIILQHR</sequence>
<name>A0AAJ7S7D4_9HYME</name>
<dbReference type="GeneID" id="113464763"/>
<keyword evidence="1" id="KW-1185">Reference proteome</keyword>
<reference evidence="2" key="1">
    <citation type="submission" date="2025-08" db="UniProtKB">
        <authorList>
            <consortium name="RefSeq"/>
        </authorList>
    </citation>
    <scope>IDENTIFICATION</scope>
    <source>
        <tissue evidence="2">Whole body</tissue>
    </source>
</reference>
<proteinExistence type="predicted"/>
<evidence type="ECO:0000313" key="2">
    <source>
        <dbReference type="RefSeq" id="XP_026672272.1"/>
    </source>
</evidence>
<evidence type="ECO:0000313" key="1">
    <source>
        <dbReference type="Proteomes" id="UP000694925"/>
    </source>
</evidence>
<dbReference type="KEGG" id="ccal:113464763"/>
<dbReference type="RefSeq" id="XP_026672272.1">
    <property type="nucleotide sequence ID" value="XM_026816471.1"/>
</dbReference>
<gene>
    <name evidence="2" type="primary">LOC113464763</name>
</gene>
<dbReference type="AlphaFoldDB" id="A0AAJ7S7D4"/>